<dbReference type="EMBL" id="AE015924">
    <property type="protein sequence ID" value="AAQ66141.1"/>
    <property type="molecule type" value="Genomic_DNA"/>
</dbReference>
<keyword evidence="2" id="KW-1185">Reference proteome</keyword>
<reference evidence="1 2" key="1">
    <citation type="journal article" date="2003" name="J. Bacteriol.">
        <title>Complete genome sequence of the oral pathogenic bacterium Porphyromonas gingivalis strain W83.</title>
        <authorList>
            <person name="Nelson K."/>
            <person name="Fleishmann R."/>
            <person name="DeBoy R."/>
            <person name="Paulsen I."/>
            <person name="Fouts D."/>
            <person name="Eisen J."/>
            <person name="Daugherty S."/>
            <person name="Dodson R."/>
            <person name="Durkin A."/>
            <person name="Gwinn M."/>
            <person name="Haft D."/>
            <person name="Kolonay J."/>
            <person name="Nelson W."/>
            <person name="White O."/>
            <person name="Mason T."/>
            <person name="Tallon L."/>
            <person name="Gray J."/>
            <person name="Granger D."/>
            <person name="Tettelin H."/>
            <person name="Dong H."/>
            <person name="Galvin J."/>
            <person name="Duncan M."/>
            <person name="Dewhirst F."/>
            <person name="Fraser C."/>
        </authorList>
    </citation>
    <scope>NUCLEOTIDE SEQUENCE [LARGE SCALE GENOMIC DNA]</scope>
    <source>
        <strain evidence="2">ATCC BAA-308 / W83</strain>
    </source>
</reference>
<dbReference type="AlphaFoldDB" id="Q7MVN0"/>
<sequence length="65" mass="7506">MHTNLPVLPFGGRQDDLIRQLERSIEHLRLDRQVHSSQKAKEESDRKAAVSYNGFHRVNVVSIPK</sequence>
<gene>
    <name evidence="1" type="ordered locus">PG_1021</name>
</gene>
<evidence type="ECO:0000313" key="2">
    <source>
        <dbReference type="Proteomes" id="UP000000588"/>
    </source>
</evidence>
<evidence type="ECO:0000313" key="1">
    <source>
        <dbReference type="EMBL" id="AAQ66141.1"/>
    </source>
</evidence>
<name>Q7MVN0_PORGI</name>
<organism evidence="1 2">
    <name type="scientific">Porphyromonas gingivalis (strain ATCC BAA-308 / W83)</name>
    <dbReference type="NCBI Taxonomy" id="242619"/>
    <lineage>
        <taxon>Bacteria</taxon>
        <taxon>Pseudomonadati</taxon>
        <taxon>Bacteroidota</taxon>
        <taxon>Bacteroidia</taxon>
        <taxon>Bacteroidales</taxon>
        <taxon>Porphyromonadaceae</taxon>
        <taxon>Porphyromonas</taxon>
    </lineage>
</organism>
<dbReference type="Proteomes" id="UP000000588">
    <property type="component" value="Chromosome"/>
</dbReference>
<protein>
    <submittedName>
        <fullName evidence="1">Uncharacterized protein</fullName>
    </submittedName>
</protein>
<dbReference type="EnsemblBacteria" id="AAQ66141">
    <property type="protein sequence ID" value="AAQ66141"/>
    <property type="gene ID" value="PG_1021"/>
</dbReference>
<dbReference type="HOGENOM" id="CLU_2846095_0_0_10"/>
<dbReference type="KEGG" id="pgi:PG_1021"/>
<proteinExistence type="predicted"/>
<accession>Q7MVN0</accession>